<evidence type="ECO:0008006" key="5">
    <source>
        <dbReference type="Google" id="ProtNLM"/>
    </source>
</evidence>
<evidence type="ECO:0000313" key="4">
    <source>
        <dbReference type="Proteomes" id="UP000615326"/>
    </source>
</evidence>
<keyword evidence="2" id="KW-0472">Membrane</keyword>
<organism evidence="3 4">
    <name type="scientific">Acetobacter fallax</name>
    <dbReference type="NCBI Taxonomy" id="1737473"/>
    <lineage>
        <taxon>Bacteria</taxon>
        <taxon>Pseudomonadati</taxon>
        <taxon>Pseudomonadota</taxon>
        <taxon>Alphaproteobacteria</taxon>
        <taxon>Acetobacterales</taxon>
        <taxon>Acetobacteraceae</taxon>
        <taxon>Acetobacter</taxon>
    </lineage>
</organism>
<dbReference type="EMBL" id="WOSW01000039">
    <property type="protein sequence ID" value="NHO33817.1"/>
    <property type="molecule type" value="Genomic_DNA"/>
</dbReference>
<sequence>MEPYILLVRPRLDPATEPVAKLLIEHRETLVHGDGGTVLKAHLSVRYRIIGEVPYGHRKQTYKFPACYVRDCGKDGRVCLTGSEPFRGAVYLEPDSLLGNRIGSFLMNEIIKWATTWPHADVNPIKLYAHQGNGENKPRRNRFYEQFGIRFDYTDRSHAEGLGREMQAGSLTPWANLPDNLSVMTLEEFLDQQERTLVAAQRDLKAQRRRSQNLDAALGRARDHPIRFSGGVIWETHGSIIVWLVLLLTASMVWYRS</sequence>
<name>A0ABX0KBK0_9PROT</name>
<keyword evidence="1" id="KW-0175">Coiled coil</keyword>
<keyword evidence="2" id="KW-0812">Transmembrane</keyword>
<reference evidence="3 4" key="1">
    <citation type="journal article" date="2020" name="Int. J. Syst. Evol. Microbiol.">
        <title>Novel acetic acid bacteria from cider fermentations: Acetobacter conturbans sp. nov. and Acetobacter fallax sp. nov.</title>
        <authorList>
            <person name="Sombolestani A.S."/>
            <person name="Cleenwerck I."/>
            <person name="Cnockaert M."/>
            <person name="Borremans W."/>
            <person name="Wieme A.D."/>
            <person name="De Vuyst L."/>
            <person name="Vandamme P."/>
        </authorList>
    </citation>
    <scope>NUCLEOTIDE SEQUENCE [LARGE SCALE GENOMIC DNA]</scope>
    <source>
        <strain evidence="3 4">LMG 1637</strain>
    </source>
</reference>
<gene>
    <name evidence="3" type="ORF">GOB84_14910</name>
</gene>
<dbReference type="RefSeq" id="WP_173578283.1">
    <property type="nucleotide sequence ID" value="NZ_WOSW01000039.1"/>
</dbReference>
<evidence type="ECO:0000256" key="2">
    <source>
        <dbReference type="SAM" id="Phobius"/>
    </source>
</evidence>
<accession>A0ABX0KBK0</accession>
<feature type="coiled-coil region" evidence="1">
    <location>
        <begin position="190"/>
        <end position="217"/>
    </location>
</feature>
<dbReference type="Proteomes" id="UP000615326">
    <property type="component" value="Unassembled WGS sequence"/>
</dbReference>
<feature type="transmembrane region" description="Helical" evidence="2">
    <location>
        <begin position="232"/>
        <end position="255"/>
    </location>
</feature>
<proteinExistence type="predicted"/>
<keyword evidence="2" id="KW-1133">Transmembrane helix</keyword>
<protein>
    <recommendedName>
        <fullName evidence="5">N-acetyltransferase domain-containing protein</fullName>
    </recommendedName>
</protein>
<evidence type="ECO:0000313" key="3">
    <source>
        <dbReference type="EMBL" id="NHO33817.1"/>
    </source>
</evidence>
<evidence type="ECO:0000256" key="1">
    <source>
        <dbReference type="SAM" id="Coils"/>
    </source>
</evidence>
<keyword evidence="4" id="KW-1185">Reference proteome</keyword>
<comment type="caution">
    <text evidence="3">The sequence shown here is derived from an EMBL/GenBank/DDBJ whole genome shotgun (WGS) entry which is preliminary data.</text>
</comment>